<organism evidence="10 11">
    <name type="scientific">Dillenia turbinata</name>
    <dbReference type="NCBI Taxonomy" id="194707"/>
    <lineage>
        <taxon>Eukaryota</taxon>
        <taxon>Viridiplantae</taxon>
        <taxon>Streptophyta</taxon>
        <taxon>Embryophyta</taxon>
        <taxon>Tracheophyta</taxon>
        <taxon>Spermatophyta</taxon>
        <taxon>Magnoliopsida</taxon>
        <taxon>eudicotyledons</taxon>
        <taxon>Gunneridae</taxon>
        <taxon>Pentapetalae</taxon>
        <taxon>Dilleniales</taxon>
        <taxon>Dilleniaceae</taxon>
        <taxon>Dillenia</taxon>
    </lineage>
</organism>
<dbReference type="GO" id="GO:0044571">
    <property type="term" value="P:[2Fe-2S] cluster assembly"/>
    <property type="evidence" value="ECO:0007669"/>
    <property type="project" value="InterPro"/>
</dbReference>
<dbReference type="GO" id="GO:0046872">
    <property type="term" value="F:metal ion binding"/>
    <property type="evidence" value="ECO:0007669"/>
    <property type="project" value="UniProtKB-KW"/>
</dbReference>
<keyword evidence="8" id="KW-0411">Iron-sulfur</keyword>
<dbReference type="Proteomes" id="UP001370490">
    <property type="component" value="Unassembled WGS sequence"/>
</dbReference>
<evidence type="ECO:0000256" key="6">
    <source>
        <dbReference type="ARBA" id="ARBA00022898"/>
    </source>
</evidence>
<evidence type="ECO:0000256" key="8">
    <source>
        <dbReference type="ARBA" id="ARBA00023014"/>
    </source>
</evidence>
<comment type="caution">
    <text evidence="10">The sequence shown here is derived from an EMBL/GenBank/DDBJ whole genome shotgun (WGS) entry which is preliminary data.</text>
</comment>
<reference evidence="10 11" key="1">
    <citation type="submission" date="2023-12" db="EMBL/GenBank/DDBJ databases">
        <title>A high-quality genome assembly for Dillenia turbinata (Dilleniales).</title>
        <authorList>
            <person name="Chanderbali A."/>
        </authorList>
    </citation>
    <scope>NUCLEOTIDE SEQUENCE [LARGE SCALE GENOMIC DNA]</scope>
    <source>
        <strain evidence="10">LSX21</strain>
        <tissue evidence="10">Leaf</tissue>
    </source>
</reference>
<comment type="similarity">
    <text evidence="2">Belongs to the class-V pyridoxal-phosphate-dependent aminotransferase family. NifS/IscS subfamily.</text>
</comment>
<keyword evidence="5" id="KW-0479">Metal-binding</keyword>
<dbReference type="InterPro" id="IPR015421">
    <property type="entry name" value="PyrdxlP-dep_Trfase_major"/>
</dbReference>
<dbReference type="FunFam" id="3.90.1150.10:FF:000002">
    <property type="entry name" value="Cysteine desulfurase IscS"/>
    <property type="match status" value="1"/>
</dbReference>
<evidence type="ECO:0000256" key="7">
    <source>
        <dbReference type="ARBA" id="ARBA00023004"/>
    </source>
</evidence>
<proteinExistence type="inferred from homology"/>
<dbReference type="PANTHER" id="PTHR11601:SF34">
    <property type="entry name" value="CYSTEINE DESULFURASE"/>
    <property type="match status" value="1"/>
</dbReference>
<feature type="domain" description="Aminotransferase class V" evidence="9">
    <location>
        <begin position="51"/>
        <end position="412"/>
    </location>
</feature>
<evidence type="ECO:0000313" key="10">
    <source>
        <dbReference type="EMBL" id="KAK6923192.1"/>
    </source>
</evidence>
<dbReference type="HAMAP" id="MF_00331">
    <property type="entry name" value="Cys_desulf_IscS"/>
    <property type="match status" value="1"/>
</dbReference>
<evidence type="ECO:0000256" key="1">
    <source>
        <dbReference type="ARBA" id="ARBA00001933"/>
    </source>
</evidence>
<gene>
    <name evidence="10" type="ORF">RJ641_011496</name>
</gene>
<evidence type="ECO:0000256" key="4">
    <source>
        <dbReference type="ARBA" id="ARBA00022679"/>
    </source>
</evidence>
<dbReference type="Gene3D" id="3.90.1150.10">
    <property type="entry name" value="Aspartate Aminotransferase, domain 1"/>
    <property type="match status" value="1"/>
</dbReference>
<keyword evidence="10" id="KW-0032">Aminotransferase</keyword>
<dbReference type="NCBIfam" id="NF010611">
    <property type="entry name" value="PRK14012.1"/>
    <property type="match status" value="1"/>
</dbReference>
<evidence type="ECO:0000313" key="11">
    <source>
        <dbReference type="Proteomes" id="UP001370490"/>
    </source>
</evidence>
<dbReference type="GO" id="GO:0005739">
    <property type="term" value="C:mitochondrion"/>
    <property type="evidence" value="ECO:0007669"/>
    <property type="project" value="TreeGrafter"/>
</dbReference>
<dbReference type="EMBL" id="JBAMMX010000018">
    <property type="protein sequence ID" value="KAK6923192.1"/>
    <property type="molecule type" value="Genomic_DNA"/>
</dbReference>
<dbReference type="GO" id="GO:0008483">
    <property type="term" value="F:transaminase activity"/>
    <property type="evidence" value="ECO:0007669"/>
    <property type="project" value="UniProtKB-KW"/>
</dbReference>
<dbReference type="FunFam" id="3.40.640.10:FF:000003">
    <property type="entry name" value="Cysteine desulfurase IscS"/>
    <property type="match status" value="1"/>
</dbReference>
<dbReference type="InterPro" id="IPR015422">
    <property type="entry name" value="PyrdxlP-dep_Trfase_small"/>
</dbReference>
<evidence type="ECO:0000259" key="9">
    <source>
        <dbReference type="Pfam" id="PF00266"/>
    </source>
</evidence>
<dbReference type="PANTHER" id="PTHR11601">
    <property type="entry name" value="CYSTEINE DESULFURYLASE FAMILY MEMBER"/>
    <property type="match status" value="1"/>
</dbReference>
<name>A0AAN8Z3F2_9MAGN</name>
<dbReference type="GO" id="GO:0031071">
    <property type="term" value="F:cysteine desulfurase activity"/>
    <property type="evidence" value="ECO:0007669"/>
    <property type="project" value="UniProtKB-EC"/>
</dbReference>
<dbReference type="InterPro" id="IPR015424">
    <property type="entry name" value="PyrdxlP-dep_Trfase"/>
</dbReference>
<dbReference type="InterPro" id="IPR016454">
    <property type="entry name" value="Cysteine_dSase"/>
</dbReference>
<dbReference type="AlphaFoldDB" id="A0AAN8Z3F2"/>
<dbReference type="GO" id="GO:0005829">
    <property type="term" value="C:cytosol"/>
    <property type="evidence" value="ECO:0007669"/>
    <property type="project" value="TreeGrafter"/>
</dbReference>
<comment type="cofactor">
    <cofactor evidence="1">
        <name>pyridoxal 5'-phosphate</name>
        <dbReference type="ChEBI" id="CHEBI:597326"/>
    </cofactor>
</comment>
<dbReference type="InterPro" id="IPR000192">
    <property type="entry name" value="Aminotrans_V_dom"/>
</dbReference>
<dbReference type="Pfam" id="PF00266">
    <property type="entry name" value="Aminotran_5"/>
    <property type="match status" value="1"/>
</dbReference>
<dbReference type="InterPro" id="IPR010240">
    <property type="entry name" value="Cys_deSase_IscS"/>
</dbReference>
<dbReference type="GO" id="GO:0051536">
    <property type="term" value="F:iron-sulfur cluster binding"/>
    <property type="evidence" value="ECO:0007669"/>
    <property type="project" value="UniProtKB-KW"/>
</dbReference>
<protein>
    <recommendedName>
        <fullName evidence="3">cysteine desulfurase</fullName>
        <ecNumber evidence="3">2.8.1.7</ecNumber>
    </recommendedName>
</protein>
<dbReference type="SUPFAM" id="SSF53383">
    <property type="entry name" value="PLP-dependent transferases"/>
    <property type="match status" value="1"/>
</dbReference>
<dbReference type="GO" id="GO:0030170">
    <property type="term" value="F:pyridoxal phosphate binding"/>
    <property type="evidence" value="ECO:0007669"/>
    <property type="project" value="InterPro"/>
</dbReference>
<dbReference type="PIRSF" id="PIRSF005572">
    <property type="entry name" value="NifS"/>
    <property type="match status" value="1"/>
</dbReference>
<keyword evidence="6" id="KW-0663">Pyridoxal phosphate</keyword>
<keyword evidence="11" id="KW-1185">Reference proteome</keyword>
<keyword evidence="7" id="KW-0408">Iron</keyword>
<keyword evidence="4" id="KW-0808">Transferase</keyword>
<sequence>MVSKLLLRKLHQNTSSLRRLSTATAAAALPTYGSGEEISMKGVKISGRPLYLDMQATCPVDPRVLDAMLPYYLSRFGNPHSRTHLYGWESDLAVEKAREQVASLINASPKEIIFTSGATESNNISIKGLMHFYRDKKKHVITTQTEHKCVLDSSRHLQQEAFDVTYLPVESDGLVNLDKLRDAIRADTGLVSVMAVNNEIGVVQPVEEIGRICKEKGVFFHTDAAQALGKVPIDVEKMNISLMSLSGHKVYGPKGVGALYMRRRPRVRVEPQMNGGGQERGIRSGTVPTPLVVGFGAACELAAKEMEYDEKRIKGLQERLLNGIRAKLDGVVVNGSVEKRYPGNLNLSFAYVEGESLLMGLKEVAVSSGSACTSASLEPSYVLRALGVEEDMAHTSIRFGIGRFTTEEEIDRAVELTVHQVEKLREMSPLYEMVKEGIDLKSIQWAQH</sequence>
<dbReference type="EC" id="2.8.1.7" evidence="3"/>
<dbReference type="Gene3D" id="3.40.640.10">
    <property type="entry name" value="Type I PLP-dependent aspartate aminotransferase-like (Major domain)"/>
    <property type="match status" value="1"/>
</dbReference>
<accession>A0AAN8Z3F2</accession>
<evidence type="ECO:0000256" key="3">
    <source>
        <dbReference type="ARBA" id="ARBA00012239"/>
    </source>
</evidence>
<evidence type="ECO:0000256" key="5">
    <source>
        <dbReference type="ARBA" id="ARBA00022723"/>
    </source>
</evidence>
<evidence type="ECO:0000256" key="2">
    <source>
        <dbReference type="ARBA" id="ARBA00006490"/>
    </source>
</evidence>
<dbReference type="NCBIfam" id="TIGR02006">
    <property type="entry name" value="IscS"/>
    <property type="match status" value="1"/>
</dbReference>